<proteinExistence type="predicted"/>
<keyword evidence="2" id="KW-1185">Reference proteome</keyword>
<comment type="caution">
    <text evidence="1">The sequence shown here is derived from an EMBL/GenBank/DDBJ whole genome shotgun (WGS) entry which is preliminary data.</text>
</comment>
<organism evidence="1 2">
    <name type="scientific">Dentiscutata heterogama</name>
    <dbReference type="NCBI Taxonomy" id="1316150"/>
    <lineage>
        <taxon>Eukaryota</taxon>
        <taxon>Fungi</taxon>
        <taxon>Fungi incertae sedis</taxon>
        <taxon>Mucoromycota</taxon>
        <taxon>Glomeromycotina</taxon>
        <taxon>Glomeromycetes</taxon>
        <taxon>Diversisporales</taxon>
        <taxon>Gigasporaceae</taxon>
        <taxon>Dentiscutata</taxon>
    </lineage>
</organism>
<name>A0ACA9M194_9GLOM</name>
<dbReference type="EMBL" id="CAJVPU010005909">
    <property type="protein sequence ID" value="CAG8554210.1"/>
    <property type="molecule type" value="Genomic_DNA"/>
</dbReference>
<gene>
    <name evidence="1" type="ORF">DHETER_LOCUS5359</name>
</gene>
<dbReference type="Proteomes" id="UP000789702">
    <property type="component" value="Unassembled WGS sequence"/>
</dbReference>
<evidence type="ECO:0000313" key="1">
    <source>
        <dbReference type="EMBL" id="CAG8554210.1"/>
    </source>
</evidence>
<reference evidence="1" key="1">
    <citation type="submission" date="2021-06" db="EMBL/GenBank/DDBJ databases">
        <authorList>
            <person name="Kallberg Y."/>
            <person name="Tangrot J."/>
            <person name="Rosling A."/>
        </authorList>
    </citation>
    <scope>NUCLEOTIDE SEQUENCE</scope>
    <source>
        <strain evidence="1">IL203A</strain>
    </source>
</reference>
<sequence>MPHPSKKKKNYPDDNFECEFLDFGPDVDKSNRPSNDFDCEFYVNKDESYTTSENHRNALLKLIEINLGFDPPPTIHVNTAYNYLKALGYEFSQTKKRIYVDGHERDDVNIEIEMWLELSPGKKLYILVIYDKCVFSLYNDICRHLKLDASSPNYPKKACVIITPEWFPGAVAVFAFDNATSYATFAPDTLVAK</sequence>
<accession>A0ACA9M194</accession>
<protein>
    <submittedName>
        <fullName evidence="1">15680_t:CDS:1</fullName>
    </submittedName>
</protein>
<evidence type="ECO:0000313" key="2">
    <source>
        <dbReference type="Proteomes" id="UP000789702"/>
    </source>
</evidence>